<dbReference type="AlphaFoldDB" id="A0AA36D851"/>
<reference evidence="3" key="1">
    <citation type="submission" date="2023-06" db="EMBL/GenBank/DDBJ databases">
        <authorList>
            <person name="Delattre M."/>
        </authorList>
    </citation>
    <scope>NUCLEOTIDE SEQUENCE</scope>
    <source>
        <strain evidence="3">AF72</strain>
    </source>
</reference>
<evidence type="ECO:0000259" key="2">
    <source>
        <dbReference type="PROSITE" id="PS50279"/>
    </source>
</evidence>
<dbReference type="EMBL" id="CATQJA010002664">
    <property type="protein sequence ID" value="CAJ0581860.1"/>
    <property type="molecule type" value="Genomic_DNA"/>
</dbReference>
<feature type="chain" id="PRO_5041454891" description="BPTI/Kunitz inhibitor domain-containing protein" evidence="1">
    <location>
        <begin position="29"/>
        <end position="221"/>
    </location>
</feature>
<evidence type="ECO:0000313" key="4">
    <source>
        <dbReference type="Proteomes" id="UP001177023"/>
    </source>
</evidence>
<dbReference type="SUPFAM" id="SSF57362">
    <property type="entry name" value="BPTI-like"/>
    <property type="match status" value="1"/>
</dbReference>
<dbReference type="PROSITE" id="PS50279">
    <property type="entry name" value="BPTI_KUNITZ_2"/>
    <property type="match status" value="1"/>
</dbReference>
<protein>
    <recommendedName>
        <fullName evidence="2">BPTI/Kunitz inhibitor domain-containing protein</fullName>
    </recommendedName>
</protein>
<feature type="domain" description="BPTI/Kunitz inhibitor" evidence="2">
    <location>
        <begin position="167"/>
        <end position="220"/>
    </location>
</feature>
<dbReference type="Gene3D" id="4.10.410.10">
    <property type="entry name" value="Pancreatic trypsin inhibitor Kunitz domain"/>
    <property type="match status" value="1"/>
</dbReference>
<dbReference type="Proteomes" id="UP001177023">
    <property type="component" value="Unassembled WGS sequence"/>
</dbReference>
<dbReference type="Pfam" id="PF00014">
    <property type="entry name" value="Kunitz_BPTI"/>
    <property type="match status" value="1"/>
</dbReference>
<evidence type="ECO:0000256" key="1">
    <source>
        <dbReference type="SAM" id="SignalP"/>
    </source>
</evidence>
<dbReference type="InterPro" id="IPR002223">
    <property type="entry name" value="Kunitz_BPTI"/>
</dbReference>
<evidence type="ECO:0000313" key="3">
    <source>
        <dbReference type="EMBL" id="CAJ0581860.1"/>
    </source>
</evidence>
<organism evidence="3 4">
    <name type="scientific">Mesorhabditis spiculigera</name>
    <dbReference type="NCBI Taxonomy" id="96644"/>
    <lineage>
        <taxon>Eukaryota</taxon>
        <taxon>Metazoa</taxon>
        <taxon>Ecdysozoa</taxon>
        <taxon>Nematoda</taxon>
        <taxon>Chromadorea</taxon>
        <taxon>Rhabditida</taxon>
        <taxon>Rhabditina</taxon>
        <taxon>Rhabditomorpha</taxon>
        <taxon>Rhabditoidea</taxon>
        <taxon>Rhabditidae</taxon>
        <taxon>Mesorhabditinae</taxon>
        <taxon>Mesorhabditis</taxon>
    </lineage>
</organism>
<feature type="signal peptide" evidence="1">
    <location>
        <begin position="1"/>
        <end position="28"/>
    </location>
</feature>
<proteinExistence type="predicted"/>
<feature type="non-terminal residue" evidence="3">
    <location>
        <position position="1"/>
    </location>
</feature>
<keyword evidence="4" id="KW-1185">Reference proteome</keyword>
<sequence>MPPPNHPLSPTSVVLTLILTVSLCYVSADVPKELDKFLEKLFEFEECEEWVGDSSYVSVATRECSPFTCNFPLEVCSRPAAKYQDKTANLCRAIPFECVTALNGGVPLGTVATTSAPIFTMPPSIFGITPPSNTPPPLVFPGATPSPFLPAPKVSPAPINVRPRDICEMGPPTGRFCGFSQKYVYNKETFECDEFWFPGCRTDETNANLFNTRRESKKQRA</sequence>
<name>A0AA36D851_9BILA</name>
<accession>A0AA36D851</accession>
<gene>
    <name evidence="3" type="ORF">MSPICULIGERA_LOCUS20013</name>
</gene>
<dbReference type="GO" id="GO:0004867">
    <property type="term" value="F:serine-type endopeptidase inhibitor activity"/>
    <property type="evidence" value="ECO:0007669"/>
    <property type="project" value="InterPro"/>
</dbReference>
<dbReference type="InterPro" id="IPR036880">
    <property type="entry name" value="Kunitz_BPTI_sf"/>
</dbReference>
<keyword evidence="1" id="KW-0732">Signal</keyword>
<comment type="caution">
    <text evidence="3">The sequence shown here is derived from an EMBL/GenBank/DDBJ whole genome shotgun (WGS) entry which is preliminary data.</text>
</comment>